<proteinExistence type="predicted"/>
<evidence type="ECO:0000313" key="1">
    <source>
        <dbReference type="EMBL" id="CDL41704.1"/>
    </source>
</evidence>
<sequence length="50" mass="5479">MSLPWASADAAMPYCYQGHNQDQQLSGHFSNATRLSNSAAGLERSVSYCR</sequence>
<reference evidence="1 2" key="1">
    <citation type="submission" date="2013-10" db="EMBL/GenBank/DDBJ databases">
        <title>Antibiotic resistance diversity of beta-lactamase producers in the General Hospital Vienna.</title>
        <authorList>
            <person name="Barisic I."/>
            <person name="Mitteregger D."/>
            <person name="Hirschl A.M."/>
            <person name="Noehammer C."/>
            <person name="Wiesinger-Mayr H."/>
        </authorList>
    </citation>
    <scope>NUCLEOTIDE SEQUENCE [LARGE SCALE GENOMIC DNA]</scope>
    <source>
        <strain evidence="1 2">ISC11</strain>
    </source>
</reference>
<name>A0A7G2J0E9_CITFR</name>
<protein>
    <submittedName>
        <fullName evidence="1">Uncharacterized protein</fullName>
    </submittedName>
</protein>
<dbReference type="AlphaFoldDB" id="A0A7G2J0E9"/>
<evidence type="ECO:0000313" key="2">
    <source>
        <dbReference type="Proteomes" id="UP000019194"/>
    </source>
</evidence>
<dbReference type="EMBL" id="CBWP010000087">
    <property type="protein sequence ID" value="CDL41704.1"/>
    <property type="molecule type" value="Genomic_DNA"/>
</dbReference>
<dbReference type="Proteomes" id="UP000019194">
    <property type="component" value="Unassembled WGS sequence"/>
</dbReference>
<organism evidence="1 2">
    <name type="scientific">Citrobacter freundii</name>
    <dbReference type="NCBI Taxonomy" id="546"/>
    <lineage>
        <taxon>Bacteria</taxon>
        <taxon>Pseudomonadati</taxon>
        <taxon>Pseudomonadota</taxon>
        <taxon>Gammaproteobacteria</taxon>
        <taxon>Enterobacterales</taxon>
        <taxon>Enterobacteriaceae</taxon>
        <taxon>Citrobacter</taxon>
        <taxon>Citrobacter freundii complex</taxon>
    </lineage>
</organism>
<comment type="caution">
    <text evidence="1">The sequence shown here is derived from an EMBL/GenBank/DDBJ whole genome shotgun (WGS) entry which is preliminary data.</text>
</comment>
<accession>A0A7G2J0E9</accession>